<dbReference type="EMBL" id="QOCW01000008">
    <property type="protein sequence ID" value="RBW69714.1"/>
    <property type="molecule type" value="Genomic_DNA"/>
</dbReference>
<dbReference type="InterPro" id="IPR055206">
    <property type="entry name" value="DEXQc_SUV3"/>
</dbReference>
<gene>
    <name evidence="10" type="ORF">DS031_09250</name>
</gene>
<dbReference type="Proteomes" id="UP000253314">
    <property type="component" value="Unassembled WGS sequence"/>
</dbReference>
<comment type="catalytic activity">
    <reaction evidence="7">
        <text>ATP + H2O = ADP + phosphate + H(+)</text>
        <dbReference type="Rhea" id="RHEA:13065"/>
        <dbReference type="ChEBI" id="CHEBI:15377"/>
        <dbReference type="ChEBI" id="CHEBI:15378"/>
        <dbReference type="ChEBI" id="CHEBI:30616"/>
        <dbReference type="ChEBI" id="CHEBI:43474"/>
        <dbReference type="ChEBI" id="CHEBI:456216"/>
        <dbReference type="EC" id="3.6.4.13"/>
    </reaction>
</comment>
<evidence type="ECO:0000256" key="1">
    <source>
        <dbReference type="ARBA" id="ARBA00012552"/>
    </source>
</evidence>
<dbReference type="Pfam" id="PF00271">
    <property type="entry name" value="Helicase_C"/>
    <property type="match status" value="1"/>
</dbReference>
<keyword evidence="2" id="KW-0547">Nucleotide-binding</keyword>
<keyword evidence="5" id="KW-0067">ATP-binding</keyword>
<name>A0A366XZX7_9BACI</name>
<dbReference type="InterPro" id="IPR027417">
    <property type="entry name" value="P-loop_NTPase"/>
</dbReference>
<dbReference type="CDD" id="cd17913">
    <property type="entry name" value="DEXQc_Suv3"/>
    <property type="match status" value="1"/>
</dbReference>
<evidence type="ECO:0000259" key="8">
    <source>
        <dbReference type="PROSITE" id="PS51192"/>
    </source>
</evidence>
<evidence type="ECO:0000256" key="5">
    <source>
        <dbReference type="ARBA" id="ARBA00022840"/>
    </source>
</evidence>
<dbReference type="PROSITE" id="PS51194">
    <property type="entry name" value="HELICASE_CTER"/>
    <property type="match status" value="1"/>
</dbReference>
<dbReference type="SUPFAM" id="SSF52540">
    <property type="entry name" value="P-loop containing nucleoside triphosphate hydrolases"/>
    <property type="match status" value="1"/>
</dbReference>
<evidence type="ECO:0000256" key="4">
    <source>
        <dbReference type="ARBA" id="ARBA00022806"/>
    </source>
</evidence>
<accession>A0A366XZX7</accession>
<evidence type="ECO:0000259" key="9">
    <source>
        <dbReference type="PROSITE" id="PS51194"/>
    </source>
</evidence>
<dbReference type="GO" id="GO:0003724">
    <property type="term" value="F:RNA helicase activity"/>
    <property type="evidence" value="ECO:0007669"/>
    <property type="project" value="UniProtKB-EC"/>
</dbReference>
<feature type="domain" description="Helicase C-terminal" evidence="9">
    <location>
        <begin position="289"/>
        <end position="484"/>
    </location>
</feature>
<keyword evidence="6" id="KW-0809">Transit peptide</keyword>
<evidence type="ECO:0000256" key="7">
    <source>
        <dbReference type="ARBA" id="ARBA00047984"/>
    </source>
</evidence>
<dbReference type="InterPro" id="IPR001650">
    <property type="entry name" value="Helicase_C-like"/>
</dbReference>
<dbReference type="InterPro" id="IPR050699">
    <property type="entry name" value="RNA-DNA_Helicase"/>
</dbReference>
<keyword evidence="4 10" id="KW-0347">Helicase</keyword>
<evidence type="ECO:0000313" key="11">
    <source>
        <dbReference type="Proteomes" id="UP000253314"/>
    </source>
</evidence>
<feature type="domain" description="Helicase ATP-binding" evidence="8">
    <location>
        <begin position="159"/>
        <end position="276"/>
    </location>
</feature>
<evidence type="ECO:0000256" key="3">
    <source>
        <dbReference type="ARBA" id="ARBA00022801"/>
    </source>
</evidence>
<dbReference type="SMART" id="SM00490">
    <property type="entry name" value="HELICc"/>
    <property type="match status" value="1"/>
</dbReference>
<dbReference type="SMART" id="SM00487">
    <property type="entry name" value="DEXDc"/>
    <property type="match status" value="1"/>
</dbReference>
<dbReference type="Pfam" id="PF22527">
    <property type="entry name" value="DEXQc_Suv3"/>
    <property type="match status" value="1"/>
</dbReference>
<dbReference type="Gene3D" id="3.40.50.300">
    <property type="entry name" value="P-loop containing nucleotide triphosphate hydrolases"/>
    <property type="match status" value="2"/>
</dbReference>
<dbReference type="Gene3D" id="1.20.272.40">
    <property type="match status" value="1"/>
</dbReference>
<dbReference type="OrthoDB" id="9807155at2"/>
<evidence type="ECO:0000256" key="6">
    <source>
        <dbReference type="ARBA" id="ARBA00022946"/>
    </source>
</evidence>
<dbReference type="PANTHER" id="PTHR12131">
    <property type="entry name" value="ATP-DEPENDENT RNA AND DNA HELICASE"/>
    <property type="match status" value="1"/>
</dbReference>
<dbReference type="GO" id="GO:0016787">
    <property type="term" value="F:hydrolase activity"/>
    <property type="evidence" value="ECO:0007669"/>
    <property type="project" value="UniProtKB-KW"/>
</dbReference>
<dbReference type="PROSITE" id="PS51192">
    <property type="entry name" value="HELICASE_ATP_BIND_1"/>
    <property type="match status" value="1"/>
</dbReference>
<evidence type="ECO:0000313" key="10">
    <source>
        <dbReference type="EMBL" id="RBW69714.1"/>
    </source>
</evidence>
<dbReference type="AlphaFoldDB" id="A0A366XZX7"/>
<comment type="caution">
    <text evidence="10">The sequence shown here is derived from an EMBL/GenBank/DDBJ whole genome shotgun (WGS) entry which is preliminary data.</text>
</comment>
<sequence>MQRGQNNRTGVVGMNLKLKQLKKIERIKQRFELFDVVETGKFYTAFDQEQTLRTLLQQLKGTMTKIDRLLGQGTEYEEAAVLAEKIKKRIEEASRALLEEFNVHYQTNFTLEEVMESHENFYYSEGLMPTIRRKKMLQHVFNRELSSILPPHPKDEFPETRRLKRTIVIHTGPTNSGKTYHALERLKKAKNGLYLAPLRLLALEVYERLNTEGVRCNLLTGEEEIGHPNIQHTSSTIEKADFSKIHDVVVIDEAQMVGDSQRGNAWTKAILGIQASEIHICCSPIGLGIIKRLLHDCGDEYEIKTYKRQTPLVFEDKPFHFPKDVQKGDALIVFSRKMVLQVAAALADQKVKASVIYGNLPPDTRRKQVELFLSGETHVVVATDAIGMGMNLPIKRVVFLETEKFDGEEQRELTVQEIKQIAGRAGRKGMYEKGFVNTLTRKLFVKSALTKEDLPLECAYLAPMEKTILKLPFGTLEERLKAWADYEIEVPYFKRIDISTQLNLLQYAKNYEAVLTYEQLYRAIYVPFAERNDTLVSRWLAYLEELSEHEPLLPKPRQNTRNLEELETYFKELDLYYAFSKTFHFDLDESWVKTKREQISKEIHQQLTTKIRQYKRKCSSCGKDLPWNAIHGLCNKCYVNRWENYI</sequence>
<proteinExistence type="predicted"/>
<reference evidence="10 11" key="1">
    <citation type="submission" date="2018-07" db="EMBL/GenBank/DDBJ databases">
        <title>Lottiidibacillus patelloidae gen. nov., sp. nov., isolated from the intestinal tract of a marine limpet and the reclassification of B. taeanensis BH030017T, B. algicola KMM 3737T and B. hwajinpoensis SW-72T as genus Lottiidibacillus.</title>
        <authorList>
            <person name="Liu R."/>
            <person name="Huang Z."/>
        </authorList>
    </citation>
    <scope>NUCLEOTIDE SEQUENCE [LARGE SCALE GENOMIC DNA]</scope>
    <source>
        <strain evidence="10 11">BH030017</strain>
    </source>
</reference>
<dbReference type="GO" id="GO:0005524">
    <property type="term" value="F:ATP binding"/>
    <property type="evidence" value="ECO:0007669"/>
    <property type="project" value="UniProtKB-KW"/>
</dbReference>
<dbReference type="EC" id="3.6.4.13" evidence="1"/>
<keyword evidence="3" id="KW-0378">Hydrolase</keyword>
<organism evidence="10 11">
    <name type="scientific">Bacillus taeanensis</name>
    <dbReference type="NCBI Taxonomy" id="273032"/>
    <lineage>
        <taxon>Bacteria</taxon>
        <taxon>Bacillati</taxon>
        <taxon>Bacillota</taxon>
        <taxon>Bacilli</taxon>
        <taxon>Bacillales</taxon>
        <taxon>Bacillaceae</taxon>
        <taxon>Bacillus</taxon>
    </lineage>
</organism>
<dbReference type="InterPro" id="IPR014001">
    <property type="entry name" value="Helicase_ATP-bd"/>
</dbReference>
<dbReference type="InterPro" id="IPR044774">
    <property type="entry name" value="Suv3_DEXQc"/>
</dbReference>
<protein>
    <recommendedName>
        <fullName evidence="1">RNA helicase</fullName>
        <ecNumber evidence="1">3.6.4.13</ecNumber>
    </recommendedName>
</protein>
<dbReference type="CDD" id="cd18805">
    <property type="entry name" value="SF2_C_suv3"/>
    <property type="match status" value="1"/>
</dbReference>
<evidence type="ECO:0000256" key="2">
    <source>
        <dbReference type="ARBA" id="ARBA00022741"/>
    </source>
</evidence>
<dbReference type="PANTHER" id="PTHR12131:SF1">
    <property type="entry name" value="ATP-DEPENDENT RNA HELICASE SUPV3L1, MITOCHONDRIAL-RELATED"/>
    <property type="match status" value="1"/>
</dbReference>
<keyword evidence="11" id="KW-1185">Reference proteome</keyword>